<evidence type="ECO:0000256" key="10">
    <source>
        <dbReference type="ARBA" id="ARBA00022982"/>
    </source>
</evidence>
<evidence type="ECO:0000256" key="17">
    <source>
        <dbReference type="SAM" id="Phobius"/>
    </source>
</evidence>
<keyword evidence="13 14" id="KW-0472">Membrane</keyword>
<feature type="binding site" description="axial binding residue" evidence="16">
    <location>
        <position position="86"/>
    </location>
    <ligand>
        <name>heme</name>
        <dbReference type="ChEBI" id="CHEBI:30413"/>
        <label>2</label>
    </ligand>
    <ligandPart>
        <name>Fe</name>
        <dbReference type="ChEBI" id="CHEBI:18248"/>
    </ligandPart>
</feature>
<feature type="transmembrane region" description="Helical" evidence="17">
    <location>
        <begin position="21"/>
        <end position="39"/>
    </location>
</feature>
<dbReference type="GeneID" id="43684526"/>
<feature type="binding site" description="axial binding residue" evidence="16">
    <location>
        <position position="56"/>
    </location>
    <ligand>
        <name>heme</name>
        <dbReference type="ChEBI" id="CHEBI:30413"/>
        <label>1</label>
    </ligand>
    <ligandPart>
        <name>Fe</name>
        <dbReference type="ChEBI" id="CHEBI:18248"/>
    </ligandPart>
</feature>
<evidence type="ECO:0000256" key="3">
    <source>
        <dbReference type="ARBA" id="ARBA00007395"/>
    </source>
</evidence>
<feature type="binding site" description="covalent" evidence="15">
    <location>
        <position position="145"/>
    </location>
    <ligand>
        <name>heme</name>
        <dbReference type="ChEBI" id="CHEBI:30413"/>
        <label>3</label>
    </ligand>
</feature>
<feature type="binding site" description="covalent" evidence="15">
    <location>
        <position position="340"/>
    </location>
    <ligand>
        <name>heme</name>
        <dbReference type="ChEBI" id="CHEBI:30413"/>
        <label>5</label>
    </ligand>
</feature>
<dbReference type="InterPro" id="IPR038266">
    <property type="entry name" value="NapC/NirT_cytc_sf"/>
</dbReference>
<dbReference type="Proteomes" id="UP000029994">
    <property type="component" value="Unassembled WGS sequence"/>
</dbReference>
<evidence type="ECO:0000313" key="19">
    <source>
        <dbReference type="EMBL" id="KGK08674.1"/>
    </source>
</evidence>
<dbReference type="GO" id="GO:0005886">
    <property type="term" value="C:plasma membrane"/>
    <property type="evidence" value="ECO:0007669"/>
    <property type="project" value="UniProtKB-SubCell"/>
</dbReference>
<comment type="PTM">
    <text evidence="15">Binds 5 heme groups per subunit.</text>
</comment>
<keyword evidence="5 14" id="KW-1003">Cell membrane</keyword>
<comment type="similarity">
    <text evidence="3">Belongs to the NapC/NirT/NrfH family.</text>
</comment>
<evidence type="ECO:0000256" key="7">
    <source>
        <dbReference type="ARBA" id="ARBA00022617"/>
    </source>
</evidence>
<evidence type="ECO:0000256" key="6">
    <source>
        <dbReference type="ARBA" id="ARBA00022519"/>
    </source>
</evidence>
<dbReference type="EMBL" id="JMCG01000002">
    <property type="protein sequence ID" value="KGK08674.1"/>
    <property type="molecule type" value="Genomic_DNA"/>
</dbReference>
<dbReference type="PANTHER" id="PTHR30333:SF1">
    <property type="entry name" value="CYTOCHROME C-TYPE PROTEIN NAPC"/>
    <property type="match status" value="1"/>
</dbReference>
<keyword evidence="20" id="KW-1185">Reference proteome</keyword>
<comment type="subcellular location">
    <subcellularLocation>
        <location evidence="1">Cell inner membrane</location>
        <topology evidence="1">Single-pass type II membrane protein</topology>
    </subcellularLocation>
</comment>
<proteinExistence type="inferred from homology"/>
<feature type="binding site" description="covalent" evidence="15">
    <location>
        <position position="142"/>
    </location>
    <ligand>
        <name>heme</name>
        <dbReference type="ChEBI" id="CHEBI:30413"/>
        <label>3</label>
    </ligand>
</feature>
<feature type="binding site" description="axial binding residue" evidence="16">
    <location>
        <position position="178"/>
    </location>
    <ligand>
        <name>heme</name>
        <dbReference type="ChEBI" id="CHEBI:30413"/>
        <label>4</label>
    </ligand>
    <ligandPart>
        <name>Fe</name>
        <dbReference type="ChEBI" id="CHEBI:18248"/>
    </ligandPart>
</feature>
<feature type="binding site" description="covalent" evidence="15">
    <location>
        <position position="85"/>
    </location>
    <ligand>
        <name>heme</name>
        <dbReference type="ChEBI" id="CHEBI:30413"/>
        <label>2</label>
    </ligand>
</feature>
<evidence type="ECO:0000256" key="16">
    <source>
        <dbReference type="PIRSR" id="PIRSR000014-2"/>
    </source>
</evidence>
<dbReference type="NCBIfam" id="TIGR02162">
    <property type="entry name" value="torC"/>
    <property type="match status" value="1"/>
</dbReference>
<feature type="binding site" description="covalent" evidence="15">
    <location>
        <position position="52"/>
    </location>
    <ligand>
        <name>heme</name>
        <dbReference type="ChEBI" id="CHEBI:30413"/>
        <label>1</label>
    </ligand>
</feature>
<reference evidence="19 20" key="1">
    <citation type="submission" date="2014-04" db="EMBL/GenBank/DDBJ databases">
        <title>Genome sequencing of Vibrio navarrensis strains.</title>
        <authorList>
            <person name="Gladney L.M."/>
            <person name="Katz L.S."/>
            <person name="Marino-Ramirez L."/>
            <person name="Jordan I.K."/>
        </authorList>
    </citation>
    <scope>NUCLEOTIDE SEQUENCE [LARGE SCALE GENOMIC DNA]</scope>
    <source>
        <strain evidence="19 20">ATCC 51183</strain>
    </source>
</reference>
<organism evidence="19 20">
    <name type="scientific">Vibrio navarrensis</name>
    <dbReference type="NCBI Taxonomy" id="29495"/>
    <lineage>
        <taxon>Bacteria</taxon>
        <taxon>Pseudomonadati</taxon>
        <taxon>Pseudomonadota</taxon>
        <taxon>Gammaproteobacteria</taxon>
        <taxon>Vibrionales</taxon>
        <taxon>Vibrionaceae</taxon>
        <taxon>Vibrio</taxon>
    </lineage>
</organism>
<dbReference type="PIRSF" id="PIRSF000014">
    <property type="entry name" value="4_hem_cytch_TorC"/>
    <property type="match status" value="1"/>
</dbReference>
<dbReference type="GO" id="GO:0009055">
    <property type="term" value="F:electron transfer activity"/>
    <property type="evidence" value="ECO:0007669"/>
    <property type="project" value="UniProtKB-UniRule"/>
</dbReference>
<feature type="binding site" description="covalent" evidence="15">
    <location>
        <position position="177"/>
    </location>
    <ligand>
        <name>heme</name>
        <dbReference type="ChEBI" id="CHEBI:30413"/>
        <label>4</label>
    </ligand>
</feature>
<evidence type="ECO:0000256" key="15">
    <source>
        <dbReference type="PIRSR" id="PIRSR000014-1"/>
    </source>
</evidence>
<dbReference type="Gene3D" id="1.10.3820.10">
    <property type="entry name" value="Di-heme elbow motif domain"/>
    <property type="match status" value="1"/>
</dbReference>
<evidence type="ECO:0000256" key="8">
    <source>
        <dbReference type="ARBA" id="ARBA00022692"/>
    </source>
</evidence>
<keyword evidence="4 14" id="KW-0813">Transport</keyword>
<dbReference type="InterPro" id="IPR009154">
    <property type="entry name" value="Membr-bd_4haem_cyt_TorC"/>
</dbReference>
<keyword evidence="11 17" id="KW-1133">Transmembrane helix</keyword>
<comment type="caution">
    <text evidence="19">The sequence shown here is derived from an EMBL/GenBank/DDBJ whole genome shotgun (WGS) entry which is preliminary data.</text>
</comment>
<gene>
    <name evidence="19" type="ORF">EA26_15695</name>
</gene>
<dbReference type="InterPro" id="IPR036280">
    <property type="entry name" value="Multihaem_cyt_sf"/>
</dbReference>
<evidence type="ECO:0000256" key="12">
    <source>
        <dbReference type="ARBA" id="ARBA00023004"/>
    </source>
</evidence>
<feature type="binding site" description="covalent" evidence="15">
    <location>
        <position position="82"/>
    </location>
    <ligand>
        <name>heme</name>
        <dbReference type="ChEBI" id="CHEBI:30413"/>
        <label>2</label>
    </ligand>
</feature>
<dbReference type="InterPro" id="IPR005126">
    <property type="entry name" value="NapC/NirT_cyt_c_N"/>
</dbReference>
<dbReference type="GO" id="GO:0005506">
    <property type="term" value="F:iron ion binding"/>
    <property type="evidence" value="ECO:0007669"/>
    <property type="project" value="UniProtKB-UniRule"/>
</dbReference>
<evidence type="ECO:0000256" key="4">
    <source>
        <dbReference type="ARBA" id="ARBA00022448"/>
    </source>
</evidence>
<evidence type="ECO:0000256" key="11">
    <source>
        <dbReference type="ARBA" id="ARBA00022989"/>
    </source>
</evidence>
<feature type="domain" description="NapC/NirT cytochrome c N-terminal" evidence="18">
    <location>
        <begin position="16"/>
        <end position="187"/>
    </location>
</feature>
<evidence type="ECO:0000256" key="5">
    <source>
        <dbReference type="ARBA" id="ARBA00022475"/>
    </source>
</evidence>
<feature type="binding site" description="axial binding residue" evidence="16">
    <location>
        <position position="146"/>
    </location>
    <ligand>
        <name>heme</name>
        <dbReference type="ChEBI" id="CHEBI:30413"/>
        <label>3</label>
    </ligand>
    <ligandPart>
        <name>Fe</name>
        <dbReference type="ChEBI" id="CHEBI:18248"/>
    </ligandPart>
</feature>
<evidence type="ECO:0000256" key="1">
    <source>
        <dbReference type="ARBA" id="ARBA00004249"/>
    </source>
</evidence>
<dbReference type="eggNOG" id="COG3005">
    <property type="taxonomic scope" value="Bacteria"/>
</dbReference>
<keyword evidence="12 14" id="KW-0408">Iron</keyword>
<dbReference type="GO" id="GO:0020037">
    <property type="term" value="F:heme binding"/>
    <property type="evidence" value="ECO:0007669"/>
    <property type="project" value="UniProtKB-UniRule"/>
</dbReference>
<dbReference type="PANTHER" id="PTHR30333">
    <property type="entry name" value="CYTOCHROME C-TYPE PROTEIN"/>
    <property type="match status" value="1"/>
</dbReference>
<evidence type="ECO:0000256" key="9">
    <source>
        <dbReference type="ARBA" id="ARBA00022723"/>
    </source>
</evidence>
<dbReference type="AlphaFoldDB" id="A0A099LLV6"/>
<feature type="binding site" description="covalent" evidence="15">
    <location>
        <position position="174"/>
    </location>
    <ligand>
        <name>heme</name>
        <dbReference type="ChEBI" id="CHEBI:30413"/>
        <label>4</label>
    </ligand>
</feature>
<evidence type="ECO:0000256" key="14">
    <source>
        <dbReference type="PIRNR" id="PIRNR000014"/>
    </source>
</evidence>
<dbReference type="GO" id="GO:0009276">
    <property type="term" value="C:Gram-negative-bacterium-type cell wall"/>
    <property type="evidence" value="ECO:0007669"/>
    <property type="project" value="UniProtKB-UniRule"/>
</dbReference>
<comment type="similarity">
    <text evidence="2 14">Belongs to the TorC/TorY family.</text>
</comment>
<dbReference type="STRING" id="29495.EA26_15695"/>
<evidence type="ECO:0000256" key="13">
    <source>
        <dbReference type="ARBA" id="ARBA00023136"/>
    </source>
</evidence>
<dbReference type="InterPro" id="IPR051174">
    <property type="entry name" value="Cytochrome_c-type_ET"/>
</dbReference>
<feature type="binding site" description="covalent" evidence="15">
    <location>
        <position position="343"/>
    </location>
    <ligand>
        <name>heme</name>
        <dbReference type="ChEBI" id="CHEBI:30413"/>
        <label>5</label>
    </ligand>
</feature>
<dbReference type="FunFam" id="1.10.3820.10:FF:000001">
    <property type="entry name" value="Cytochrome c-type protein"/>
    <property type="match status" value="1"/>
</dbReference>
<feature type="binding site" description="axial binding residue" evidence="16">
    <location>
        <position position="344"/>
    </location>
    <ligand>
        <name>heme</name>
        <dbReference type="ChEBI" id="CHEBI:30413"/>
        <label>5</label>
    </ligand>
    <ligandPart>
        <name>Fe</name>
        <dbReference type="ChEBI" id="CHEBI:18248"/>
    </ligandPart>
</feature>
<feature type="binding site" description="covalent" evidence="15">
    <location>
        <position position="55"/>
    </location>
    <ligand>
        <name>heme</name>
        <dbReference type="ChEBI" id="CHEBI:30413"/>
        <label>1</label>
    </ligand>
</feature>
<dbReference type="RefSeq" id="WP_039429641.1">
    <property type="nucleotide sequence ID" value="NZ_CP061845.1"/>
</dbReference>
<keyword evidence="9 14" id="KW-0479">Metal-binding</keyword>
<keyword evidence="8 17" id="KW-0812">Transmembrane</keyword>
<keyword evidence="6 14" id="KW-0997">Cell inner membrane</keyword>
<evidence type="ECO:0000259" key="18">
    <source>
        <dbReference type="Pfam" id="PF03264"/>
    </source>
</evidence>
<dbReference type="GO" id="GO:0009061">
    <property type="term" value="P:anaerobic respiration"/>
    <property type="evidence" value="ECO:0007669"/>
    <property type="project" value="TreeGrafter"/>
</dbReference>
<dbReference type="SUPFAM" id="SSF48695">
    <property type="entry name" value="Multiheme cytochromes"/>
    <property type="match status" value="1"/>
</dbReference>
<sequence>MKSMIIKIWRTMSRPAMHISLGVLTMGGFLAGVIFWGGFNTALEATNTEEFCISCHTMRDNVYQELQETVHWKNHSGVRATCPDCHVPHNWTDKIARKMQASKEVFAQVFGNYDEPGVFEARRIELAKHEWERFSANKSLECKNCHDYDSMDFSLMSPTARIQMKQAAEKDQSCVDCHKGIAHKLPAGMDSIGGIVGDLEQMASNTDYSVGKALVSVRHLPLYFDAQGTNEAGLLNPASTVKVLQAKGEYVEVEIDGWRKAKGFGRVIQEDFGKNIAVASLLKEASLDDKMVTTGEEKIDELTGLPWEKVAAKVWLKKESMLNDINPVWEKSSEAYKTNCSVCHTQPDEAHFDANTWPSMFDGMLAFVNLDTDSEALILKYLQKHSSDYAEGHH</sequence>
<protein>
    <recommendedName>
        <fullName evidence="14">Cytochrome c-type protein</fullName>
    </recommendedName>
</protein>
<name>A0A099LLV6_9VIBR</name>
<keyword evidence="10 14" id="KW-0249">Electron transport</keyword>
<evidence type="ECO:0000256" key="2">
    <source>
        <dbReference type="ARBA" id="ARBA00006417"/>
    </source>
</evidence>
<evidence type="ECO:0000313" key="20">
    <source>
        <dbReference type="Proteomes" id="UP000029994"/>
    </source>
</evidence>
<dbReference type="Pfam" id="PF03264">
    <property type="entry name" value="Cytochrom_NNT"/>
    <property type="match status" value="1"/>
</dbReference>
<accession>A0A099LLV6</accession>
<keyword evidence="7 14" id="KW-0349">Heme</keyword>